<dbReference type="Gene3D" id="3.40.50.620">
    <property type="entry name" value="HUPs"/>
    <property type="match status" value="2"/>
</dbReference>
<feature type="domain" description="UspA" evidence="1">
    <location>
        <begin position="165"/>
        <end position="286"/>
    </location>
</feature>
<dbReference type="AlphaFoldDB" id="A0A7R9VB09"/>
<evidence type="ECO:0000259" key="1">
    <source>
        <dbReference type="Pfam" id="PF00582"/>
    </source>
</evidence>
<proteinExistence type="predicted"/>
<dbReference type="Pfam" id="PF00582">
    <property type="entry name" value="Usp"/>
    <property type="match status" value="2"/>
</dbReference>
<dbReference type="PANTHER" id="PTHR31964">
    <property type="entry name" value="ADENINE NUCLEOTIDE ALPHA HYDROLASES-LIKE SUPERFAMILY PROTEIN"/>
    <property type="match status" value="1"/>
</dbReference>
<protein>
    <recommendedName>
        <fullName evidence="1">UspA domain-containing protein</fullName>
    </recommendedName>
</protein>
<dbReference type="PRINTS" id="PR01438">
    <property type="entry name" value="UNVRSLSTRESS"/>
</dbReference>
<name>A0A7R9VB09_9CHLO</name>
<dbReference type="SUPFAM" id="SSF52402">
    <property type="entry name" value="Adenine nucleotide alpha hydrolases-like"/>
    <property type="match status" value="2"/>
</dbReference>
<dbReference type="InterPro" id="IPR014729">
    <property type="entry name" value="Rossmann-like_a/b/a_fold"/>
</dbReference>
<reference evidence="2" key="1">
    <citation type="submission" date="2021-01" db="EMBL/GenBank/DDBJ databases">
        <authorList>
            <person name="Corre E."/>
            <person name="Pelletier E."/>
            <person name="Niang G."/>
            <person name="Scheremetjew M."/>
            <person name="Finn R."/>
            <person name="Kale V."/>
            <person name="Holt S."/>
            <person name="Cochrane G."/>
            <person name="Meng A."/>
            <person name="Brown T."/>
            <person name="Cohen L."/>
        </authorList>
    </citation>
    <scope>NUCLEOTIDE SEQUENCE</scope>
    <source>
        <strain evidence="2">CCMP219</strain>
    </source>
</reference>
<gene>
    <name evidence="2" type="ORF">CEUR00632_LOCUS8435</name>
</gene>
<feature type="domain" description="UspA" evidence="1">
    <location>
        <begin position="24"/>
        <end position="154"/>
    </location>
</feature>
<dbReference type="InterPro" id="IPR006016">
    <property type="entry name" value="UspA"/>
</dbReference>
<dbReference type="InterPro" id="IPR006015">
    <property type="entry name" value="Universal_stress_UspA"/>
</dbReference>
<accession>A0A7R9VB09</accession>
<dbReference type="EMBL" id="HBEC01017973">
    <property type="protein sequence ID" value="CAD8288396.1"/>
    <property type="molecule type" value="Transcribed_RNA"/>
</dbReference>
<sequence length="327" mass="34921">MVNPTSPNDMLGPFEKHFGGAGVNVAVAVDGSRISDKAAMTAAAFTNVKRGDSLSLLHVSDPHKTNLPRNLQPNHLHHYYEDMIGAFRTPSTWVCRAKAEGQSTCEAVTSLADKSKADLLVLGSFGRKGEKIDVLGTVSDYSLREARASLCIVRSTSSAIDRRAKIVFASDGSYTAAFAFLYVTQLLRRPADQVDVVFVTSGEPSEELSATADEYRSFMAAHGVPGGVHMWRVEAGTPMPQGITEAARSLEANVLALGISGYGRKKLGSVSEVLCTMADVTTIVVKDPTDVVSDRFKRAGAATLAREVIAVPRNSVEIVREGPVPVA</sequence>
<evidence type="ECO:0000313" key="2">
    <source>
        <dbReference type="EMBL" id="CAD8288396.1"/>
    </source>
</evidence>
<dbReference type="CDD" id="cd00293">
    <property type="entry name" value="USP-like"/>
    <property type="match status" value="1"/>
</dbReference>
<organism evidence="2">
    <name type="scientific">Chlamydomonas euryale</name>
    <dbReference type="NCBI Taxonomy" id="1486919"/>
    <lineage>
        <taxon>Eukaryota</taxon>
        <taxon>Viridiplantae</taxon>
        <taxon>Chlorophyta</taxon>
        <taxon>core chlorophytes</taxon>
        <taxon>Chlorophyceae</taxon>
        <taxon>CS clade</taxon>
        <taxon>Chlamydomonadales</taxon>
        <taxon>Chlamydomonadaceae</taxon>
        <taxon>Chlamydomonas</taxon>
    </lineage>
</organism>
<dbReference type="PANTHER" id="PTHR31964:SF113">
    <property type="entry name" value="USPA DOMAIN-CONTAINING PROTEIN"/>
    <property type="match status" value="1"/>
</dbReference>